<organism evidence="3 4">
    <name type="scientific">Streptomyces alanosinicus</name>
    <dbReference type="NCBI Taxonomy" id="68171"/>
    <lineage>
        <taxon>Bacteria</taxon>
        <taxon>Bacillati</taxon>
        <taxon>Actinomycetota</taxon>
        <taxon>Actinomycetes</taxon>
        <taxon>Kitasatosporales</taxon>
        <taxon>Streptomycetaceae</taxon>
        <taxon>Streptomyces</taxon>
    </lineage>
</organism>
<dbReference type="InterPro" id="IPR036761">
    <property type="entry name" value="TTHA0802/YceI-like_sf"/>
</dbReference>
<evidence type="ECO:0000313" key="4">
    <source>
        <dbReference type="Proteomes" id="UP000655443"/>
    </source>
</evidence>
<dbReference type="Gene3D" id="2.40.128.110">
    <property type="entry name" value="Lipid/polyisoprenoid-binding, YceI-like"/>
    <property type="match status" value="1"/>
</dbReference>
<sequence length="181" mass="19758">MSPLTALAELTGDYVFDLARTRIGFVARHAMGTRVRGHFAEFEGGAHLDGSDPSKSSVRLTIPANGIRTGSRRRDDQLCDVFLGVHDHPSLRFVSTGVQQRSASMFAVGGDLTVRGVTRPVTLALELSGVENDLLRGFRVRFTGGTTTDRNDWGVNWNAATRLMVSPKVFLELDVTTIRNA</sequence>
<dbReference type="RefSeq" id="WP_189958895.1">
    <property type="nucleotide sequence ID" value="NZ_BMVG01000049.1"/>
</dbReference>
<dbReference type="InterPro" id="IPR007372">
    <property type="entry name" value="Lipid/polyisoprenoid-bd_YceI"/>
</dbReference>
<dbReference type="EMBL" id="BMVG01000049">
    <property type="protein sequence ID" value="GHE14395.1"/>
    <property type="molecule type" value="Genomic_DNA"/>
</dbReference>
<dbReference type="PANTHER" id="PTHR34406:SF1">
    <property type="entry name" value="PROTEIN YCEI"/>
    <property type="match status" value="1"/>
</dbReference>
<evidence type="ECO:0000313" key="3">
    <source>
        <dbReference type="EMBL" id="GHE14395.1"/>
    </source>
</evidence>
<feature type="domain" description="Lipid/polyisoprenoid-binding YceI-like" evidence="2">
    <location>
        <begin position="13"/>
        <end position="178"/>
    </location>
</feature>
<name>A0A918YUH0_9ACTN</name>
<dbReference type="AlphaFoldDB" id="A0A918YUH0"/>
<comment type="similarity">
    <text evidence="1">Belongs to the UPF0312 family.</text>
</comment>
<proteinExistence type="inferred from homology"/>
<evidence type="ECO:0000259" key="2">
    <source>
        <dbReference type="SMART" id="SM00867"/>
    </source>
</evidence>
<comment type="caution">
    <text evidence="3">The sequence shown here is derived from an EMBL/GenBank/DDBJ whole genome shotgun (WGS) entry which is preliminary data.</text>
</comment>
<protein>
    <submittedName>
        <fullName evidence="3">Polyisoprenoid-binding protein</fullName>
    </submittedName>
</protein>
<dbReference type="Proteomes" id="UP000655443">
    <property type="component" value="Unassembled WGS sequence"/>
</dbReference>
<dbReference type="SUPFAM" id="SSF101874">
    <property type="entry name" value="YceI-like"/>
    <property type="match status" value="1"/>
</dbReference>
<accession>A0A918YUH0</accession>
<dbReference type="SMART" id="SM00867">
    <property type="entry name" value="YceI"/>
    <property type="match status" value="1"/>
</dbReference>
<reference evidence="3" key="2">
    <citation type="submission" date="2020-09" db="EMBL/GenBank/DDBJ databases">
        <authorList>
            <person name="Sun Q."/>
            <person name="Ohkuma M."/>
        </authorList>
    </citation>
    <scope>NUCLEOTIDE SEQUENCE</scope>
    <source>
        <strain evidence="3">JCM 4714</strain>
    </source>
</reference>
<evidence type="ECO:0000256" key="1">
    <source>
        <dbReference type="ARBA" id="ARBA00008812"/>
    </source>
</evidence>
<gene>
    <name evidence="3" type="ORF">GCM10010339_84850</name>
</gene>
<dbReference type="PANTHER" id="PTHR34406">
    <property type="entry name" value="PROTEIN YCEI"/>
    <property type="match status" value="1"/>
</dbReference>
<keyword evidence="4" id="KW-1185">Reference proteome</keyword>
<reference evidence="3" key="1">
    <citation type="journal article" date="2014" name="Int. J. Syst. Evol. Microbiol.">
        <title>Complete genome sequence of Corynebacterium casei LMG S-19264T (=DSM 44701T), isolated from a smear-ripened cheese.</title>
        <authorList>
            <consortium name="US DOE Joint Genome Institute (JGI-PGF)"/>
            <person name="Walter F."/>
            <person name="Albersmeier A."/>
            <person name="Kalinowski J."/>
            <person name="Ruckert C."/>
        </authorList>
    </citation>
    <scope>NUCLEOTIDE SEQUENCE</scope>
    <source>
        <strain evidence="3">JCM 4714</strain>
    </source>
</reference>
<dbReference type="Pfam" id="PF04264">
    <property type="entry name" value="YceI"/>
    <property type="match status" value="1"/>
</dbReference>